<evidence type="ECO:0000313" key="4">
    <source>
        <dbReference type="EMBL" id="SFS71852.1"/>
    </source>
</evidence>
<proteinExistence type="predicted"/>
<reference evidence="5" key="1">
    <citation type="submission" date="2016-10" db="EMBL/GenBank/DDBJ databases">
        <authorList>
            <person name="Varghese N."/>
            <person name="Submissions S."/>
        </authorList>
    </citation>
    <scope>NUCLEOTIDE SEQUENCE [LARGE SCALE GENOMIC DNA]</scope>
    <source>
        <strain evidence="5">DSM 44771</strain>
    </source>
</reference>
<feature type="region of interest" description="Disordered" evidence="1">
    <location>
        <begin position="364"/>
        <end position="384"/>
    </location>
</feature>
<dbReference type="PANTHER" id="PTHR33371">
    <property type="entry name" value="INTERMEMBRANE PHOSPHOLIPID TRANSPORT SYSTEM BINDING PROTEIN MLAD-RELATED"/>
    <property type="match status" value="1"/>
</dbReference>
<dbReference type="InterPro" id="IPR005693">
    <property type="entry name" value="Mce"/>
</dbReference>
<dbReference type="Pfam" id="PF02470">
    <property type="entry name" value="MlaD"/>
    <property type="match status" value="1"/>
</dbReference>
<dbReference type="GO" id="GO:0005576">
    <property type="term" value="C:extracellular region"/>
    <property type="evidence" value="ECO:0007669"/>
    <property type="project" value="TreeGrafter"/>
</dbReference>
<evidence type="ECO:0000313" key="5">
    <source>
        <dbReference type="Proteomes" id="UP000198852"/>
    </source>
</evidence>
<gene>
    <name evidence="4" type="ORF">SAMN05660874_02881</name>
</gene>
<dbReference type="InterPro" id="IPR024516">
    <property type="entry name" value="Mce_C"/>
</dbReference>
<evidence type="ECO:0000259" key="2">
    <source>
        <dbReference type="Pfam" id="PF02470"/>
    </source>
</evidence>
<dbReference type="AlphaFoldDB" id="A0A1I6S4I9"/>
<keyword evidence="5" id="KW-1185">Reference proteome</keyword>
<evidence type="ECO:0000259" key="3">
    <source>
        <dbReference type="Pfam" id="PF11887"/>
    </source>
</evidence>
<feature type="domain" description="Mammalian cell entry C-terminal" evidence="3">
    <location>
        <begin position="121"/>
        <end position="291"/>
    </location>
</feature>
<dbReference type="Pfam" id="PF11887">
    <property type="entry name" value="Mce4_CUP1"/>
    <property type="match status" value="1"/>
</dbReference>
<evidence type="ECO:0000256" key="1">
    <source>
        <dbReference type="SAM" id="MobiDB-lite"/>
    </source>
</evidence>
<dbReference type="RefSeq" id="WP_093417536.1">
    <property type="nucleotide sequence ID" value="NZ_FOZX01000004.1"/>
</dbReference>
<feature type="domain" description="Mce/MlaD" evidence="2">
    <location>
        <begin position="39"/>
        <end position="113"/>
    </location>
</feature>
<protein>
    <submittedName>
        <fullName evidence="4">Phospholipid/cholesterol/gamma-HCH transport system substrate-binding protein</fullName>
    </submittedName>
</protein>
<accession>A0A1I6S4I9</accession>
<dbReference type="OrthoDB" id="4741753at2"/>
<dbReference type="STRING" id="95161.SAMN05660874_02881"/>
<organism evidence="4 5">
    <name type="scientific">Saccharopolyspora flava</name>
    <dbReference type="NCBI Taxonomy" id="95161"/>
    <lineage>
        <taxon>Bacteria</taxon>
        <taxon>Bacillati</taxon>
        <taxon>Actinomycetota</taxon>
        <taxon>Actinomycetes</taxon>
        <taxon>Pseudonocardiales</taxon>
        <taxon>Pseudonocardiaceae</taxon>
        <taxon>Saccharopolyspora</taxon>
    </lineage>
</organism>
<dbReference type="InterPro" id="IPR003399">
    <property type="entry name" value="Mce/MlaD"/>
</dbReference>
<dbReference type="EMBL" id="FOZX01000004">
    <property type="protein sequence ID" value="SFS71852.1"/>
    <property type="molecule type" value="Genomic_DNA"/>
</dbReference>
<dbReference type="NCBIfam" id="TIGR00996">
    <property type="entry name" value="Mtu_fam_mce"/>
    <property type="match status" value="1"/>
</dbReference>
<sequence length="431" mass="46221">MLTRKVRIQLAVFTALTVFGVSTVLINYLDLRQLLGFGQYEVTAVFPDATGLYPGAMVGYRDVEIGKVRSVDLGDGTAVATLGIDDDVRVPARVSAAIRGKSAIGEQSVNLTPDGDGPPWLRPGDRITATTTLPRTDELLTSLDDLAASIPQDKLTVVLDELTTGLGGAEPQVTTLLENTRTVLHQAGLNLEPTVDLIHQLGPFLRTQQQIAPETRSALRDLASFSEQLRRSDQDLRGLLAHTPPAAEQLIGLEQRLTPALPQLLTDLGSTGQVVRTQLPGVAQTLVLYPAVTAALQRVVQQPGAAPGSAHLGIRVSVNNPPPCYSGYTPMDRQRSFDDESPAEVPPDQYCHVVPDDPRSIRGARNYPCANDPRRRGSSAASCGAAPGEVVATYDPDTGNAMLPDGHLVLLGDARQHPRAEEGTWRDLLLK</sequence>
<dbReference type="Proteomes" id="UP000198852">
    <property type="component" value="Unassembled WGS sequence"/>
</dbReference>
<dbReference type="InterPro" id="IPR052336">
    <property type="entry name" value="MlaD_Phospholipid_Transporter"/>
</dbReference>
<name>A0A1I6S4I9_9PSEU</name>
<dbReference type="PANTHER" id="PTHR33371:SF16">
    <property type="entry name" value="MCE-FAMILY PROTEIN MCE3F"/>
    <property type="match status" value="1"/>
</dbReference>